<keyword evidence="2" id="KW-1185">Reference proteome</keyword>
<organism evidence="1 2">
    <name type="scientific">Lederbergia lenta</name>
    <name type="common">Bacillus lentus</name>
    <dbReference type="NCBI Taxonomy" id="1467"/>
    <lineage>
        <taxon>Bacteria</taxon>
        <taxon>Bacillati</taxon>
        <taxon>Bacillota</taxon>
        <taxon>Bacilli</taxon>
        <taxon>Bacillales</taxon>
        <taxon>Bacillaceae</taxon>
        <taxon>Lederbergia</taxon>
    </lineage>
</organism>
<dbReference type="EMBL" id="LS483476">
    <property type="protein sequence ID" value="SQI62679.1"/>
    <property type="molecule type" value="Genomic_DNA"/>
</dbReference>
<dbReference type="PROSITE" id="PS51257">
    <property type="entry name" value="PROKAR_LIPOPROTEIN"/>
    <property type="match status" value="1"/>
</dbReference>
<dbReference type="RefSeq" id="WP_066144468.1">
    <property type="nucleotide sequence ID" value="NZ_CBCSGM010000003.1"/>
</dbReference>
<dbReference type="Proteomes" id="UP000249134">
    <property type="component" value="Chromosome 1"/>
</dbReference>
<dbReference type="AlphaFoldDB" id="A0A2X4WII4"/>
<protein>
    <recommendedName>
        <fullName evidence="3">Lipoprotein</fullName>
    </recommendedName>
</protein>
<sequence>MKGIYILGISSILLLTACSDKANEQPIGKEIEDNQNINMEGITIGYEYKWDNIERDLFSLDSQLNEEDYSNIKTFFNTFTLPEEGRLTPEDAKEYFPQDVESNSSYNFSDDEVYYKNYLVFDTNTNMALSTNIWGYDSNTFDPIKPFETQAVGLFMSIIEEINDRGYLSPTGEIVSEYTTLSTEEKKYLDDELFHATQQEGNKLPKGWGALQGVIDSIQLKLEYIEPYLKEYQELHTWSAETRQYLQVANSIGYQDYERAYQYIVAATINIDRMSQVLPGD</sequence>
<dbReference type="KEGG" id="blen:NCTC4824_03730"/>
<gene>
    <name evidence="1" type="ORF">NCTC4824_03730</name>
</gene>
<evidence type="ECO:0008006" key="3">
    <source>
        <dbReference type="Google" id="ProtNLM"/>
    </source>
</evidence>
<accession>A0A2X4WII4</accession>
<reference evidence="1 2" key="1">
    <citation type="submission" date="2018-06" db="EMBL/GenBank/DDBJ databases">
        <authorList>
            <consortium name="Pathogen Informatics"/>
            <person name="Doyle S."/>
        </authorList>
    </citation>
    <scope>NUCLEOTIDE SEQUENCE [LARGE SCALE GENOMIC DNA]</scope>
    <source>
        <strain evidence="1 2">NCTC4824</strain>
    </source>
</reference>
<proteinExistence type="predicted"/>
<evidence type="ECO:0000313" key="1">
    <source>
        <dbReference type="EMBL" id="SQI62679.1"/>
    </source>
</evidence>
<evidence type="ECO:0000313" key="2">
    <source>
        <dbReference type="Proteomes" id="UP000249134"/>
    </source>
</evidence>
<name>A0A2X4WII4_LEDLE</name>